<proteinExistence type="predicted"/>
<dbReference type="InterPro" id="IPR050491">
    <property type="entry name" value="AmpC-like"/>
</dbReference>
<reference evidence="2 3" key="1">
    <citation type="submission" date="2020-07" db="EMBL/GenBank/DDBJ databases">
        <title>Sequencing the genomes of 1000 actinobacteria strains.</title>
        <authorList>
            <person name="Klenk H.-P."/>
        </authorList>
    </citation>
    <scope>NUCLEOTIDE SEQUENCE [LARGE SCALE GENOMIC DNA]</scope>
    <source>
        <strain evidence="2 3">DSM 103164</strain>
    </source>
</reference>
<sequence length="493" mass="50463">MAGSATALAEQVLDEHGVDEHGPGAVVGGYVHGELIGVAARGLASVELGVPLDENSVFDIASVSKQFTVATLLRLGADLRTPVAAALGATGLDPGLTLGRCATHRAGIADYLDVLTAAGRGRAETAEMDAAVELALALAGVAVPGGQPHYSNSGYLLLAAAAERLGGDRLAALLQELIFDPLGMSHSVLRDRPGAVITNLVSSYAGTGGGELVRRDQDQAVVGDGAITTTLADLGRWLSFLDGGIGLGDGLRDVLVRRDRADGRALSTGAGIWHLDHLGDEVIGHSGSAYGFRSFLVLDRRSGVGVAVLANRADIAADAIAGRLLLGLTGGRPPARPTPRDPAARAVSGTWQSADGAVVTVGQSGLEVDGRARAARPVTQGVAAADGALLGVFAERGEVSLRNHLGARIPLAPAGDRRLNPPRHRQWRAPGWGVDIVLTAEGTDLVATVGRRTHRFAQRAPGSWVADGLRISADGSALRLSVDPGPGTTLVPA</sequence>
<dbReference type="AlphaFoldDB" id="A0A7Z0IKW7"/>
<keyword evidence="3" id="KW-1185">Reference proteome</keyword>
<dbReference type="SUPFAM" id="SSF56601">
    <property type="entry name" value="beta-lactamase/transpeptidase-like"/>
    <property type="match status" value="1"/>
</dbReference>
<gene>
    <name evidence="2" type="ORF">GGQ54_001513</name>
</gene>
<feature type="domain" description="Beta-lactamase-related" evidence="1">
    <location>
        <begin position="11"/>
        <end position="321"/>
    </location>
</feature>
<dbReference type="Proteomes" id="UP000527616">
    <property type="component" value="Unassembled WGS sequence"/>
</dbReference>
<dbReference type="InterPro" id="IPR001466">
    <property type="entry name" value="Beta-lactam-related"/>
</dbReference>
<organism evidence="2 3">
    <name type="scientific">Naumannella cuiyingiana</name>
    <dbReference type="NCBI Taxonomy" id="1347891"/>
    <lineage>
        <taxon>Bacteria</taxon>
        <taxon>Bacillati</taxon>
        <taxon>Actinomycetota</taxon>
        <taxon>Actinomycetes</taxon>
        <taxon>Propionibacteriales</taxon>
        <taxon>Propionibacteriaceae</taxon>
        <taxon>Naumannella</taxon>
    </lineage>
</organism>
<comment type="caution">
    <text evidence="2">The sequence shown here is derived from an EMBL/GenBank/DDBJ whole genome shotgun (WGS) entry which is preliminary data.</text>
</comment>
<dbReference type="Pfam" id="PF00144">
    <property type="entry name" value="Beta-lactamase"/>
    <property type="match status" value="1"/>
</dbReference>
<accession>A0A7Z0IKW7</accession>
<dbReference type="Gene3D" id="3.40.710.10">
    <property type="entry name" value="DD-peptidase/beta-lactamase superfamily"/>
    <property type="match status" value="1"/>
</dbReference>
<protein>
    <submittedName>
        <fullName evidence="2">CubicO group peptidase (Beta-lactamase class C family)</fullName>
    </submittedName>
</protein>
<name>A0A7Z0IKW7_9ACTN</name>
<dbReference type="PANTHER" id="PTHR46825">
    <property type="entry name" value="D-ALANYL-D-ALANINE-CARBOXYPEPTIDASE/ENDOPEPTIDASE AMPH"/>
    <property type="match status" value="1"/>
</dbReference>
<evidence type="ECO:0000313" key="2">
    <source>
        <dbReference type="EMBL" id="NYI70953.1"/>
    </source>
</evidence>
<dbReference type="PANTHER" id="PTHR46825:SF9">
    <property type="entry name" value="BETA-LACTAMASE-RELATED DOMAIN-CONTAINING PROTEIN"/>
    <property type="match status" value="1"/>
</dbReference>
<dbReference type="EMBL" id="JACBZS010000001">
    <property type="protein sequence ID" value="NYI70953.1"/>
    <property type="molecule type" value="Genomic_DNA"/>
</dbReference>
<dbReference type="InterPro" id="IPR012338">
    <property type="entry name" value="Beta-lactam/transpept-like"/>
</dbReference>
<evidence type="ECO:0000259" key="1">
    <source>
        <dbReference type="Pfam" id="PF00144"/>
    </source>
</evidence>
<evidence type="ECO:0000313" key="3">
    <source>
        <dbReference type="Proteomes" id="UP000527616"/>
    </source>
</evidence>
<dbReference type="RefSeq" id="WP_179444845.1">
    <property type="nucleotide sequence ID" value="NZ_JACBZS010000001.1"/>
</dbReference>